<evidence type="ECO:0000256" key="2">
    <source>
        <dbReference type="ARBA" id="ARBA00007362"/>
    </source>
</evidence>
<feature type="transmembrane region" description="Helical" evidence="3">
    <location>
        <begin position="39"/>
        <end position="58"/>
    </location>
</feature>
<comment type="similarity">
    <text evidence="2">Belongs to the EamA transporter family.</text>
</comment>
<sequence length="307" mass="34233">MKNHYVIGAILALLAALLNGSVGIISKNLFMSNLTSAAISFYKCLFAFLFISIAALFHKGIQKEIRELRVRSKQLIICSFLGIFILYYFETAAYQYDQVSIVVFILLGTSALTTFLCGAVFLREKKNMFQMVGLVLLIAGLLFMQMGEGTMNFHFSIGTLLAIIAGMGYGLFLVATKKFDLKSGLALVWYFTLFGSIYLFFPFVAEGFVLPQAHAYPSLIALALLPTIGGFYCTTKALNYLKANQVQFYELTEPIFATLFAFILLKEMIKGFEWLGAILILLAIYTSEYQPKQAAVPQDSINRGEKL</sequence>
<gene>
    <name evidence="5" type="ORF">MOC89_18370</name>
</gene>
<dbReference type="AlphaFoldDB" id="A0A9Q4E8K6"/>
<dbReference type="InterPro" id="IPR037185">
    <property type="entry name" value="EmrE-like"/>
</dbReference>
<organism evidence="5 6">
    <name type="scientific">Bacillus spizizenii</name>
    <name type="common">Bacillus subtilis subsp. spizizenii</name>
    <dbReference type="NCBI Taxonomy" id="96241"/>
    <lineage>
        <taxon>Bacteria</taxon>
        <taxon>Bacillati</taxon>
        <taxon>Bacillota</taxon>
        <taxon>Bacilli</taxon>
        <taxon>Bacillales</taxon>
        <taxon>Bacillaceae</taxon>
        <taxon>Bacillus</taxon>
    </lineage>
</organism>
<dbReference type="EMBL" id="JALAPQ010000026">
    <property type="protein sequence ID" value="MCY8458814.1"/>
    <property type="molecule type" value="Genomic_DNA"/>
</dbReference>
<name>A0A9Q4E8K6_BACSC</name>
<keyword evidence="3" id="KW-0812">Transmembrane</keyword>
<feature type="transmembrane region" description="Helical" evidence="3">
    <location>
        <begin position="101"/>
        <end position="122"/>
    </location>
</feature>
<comment type="subcellular location">
    <subcellularLocation>
        <location evidence="1">Endomembrane system</location>
        <topology evidence="1">Multi-pass membrane protein</topology>
    </subcellularLocation>
</comment>
<dbReference type="Gene3D" id="1.10.3730.20">
    <property type="match status" value="1"/>
</dbReference>
<reference evidence="5" key="1">
    <citation type="submission" date="2022-02" db="EMBL/GenBank/DDBJ databases">
        <title>Crop Bioprotection Bacillus Genome Sequencing.</title>
        <authorList>
            <person name="Dunlap C."/>
        </authorList>
    </citation>
    <scope>NUCLEOTIDE SEQUENCE</scope>
    <source>
        <strain evidence="5">WR1O2A-53</strain>
    </source>
</reference>
<evidence type="ECO:0000256" key="1">
    <source>
        <dbReference type="ARBA" id="ARBA00004127"/>
    </source>
</evidence>
<keyword evidence="3" id="KW-0472">Membrane</keyword>
<dbReference type="GO" id="GO:0016020">
    <property type="term" value="C:membrane"/>
    <property type="evidence" value="ECO:0007669"/>
    <property type="project" value="InterPro"/>
</dbReference>
<protein>
    <submittedName>
        <fullName evidence="5">DMT family transporter</fullName>
    </submittedName>
</protein>
<feature type="transmembrane region" description="Helical" evidence="3">
    <location>
        <begin position="187"/>
        <end position="209"/>
    </location>
</feature>
<dbReference type="SUPFAM" id="SSF103481">
    <property type="entry name" value="Multidrug resistance efflux transporter EmrE"/>
    <property type="match status" value="2"/>
</dbReference>
<dbReference type="InterPro" id="IPR000620">
    <property type="entry name" value="EamA_dom"/>
</dbReference>
<keyword evidence="3" id="KW-1133">Transmembrane helix</keyword>
<dbReference type="PANTHER" id="PTHR22911">
    <property type="entry name" value="ACYL-MALONYL CONDENSING ENZYME-RELATED"/>
    <property type="match status" value="1"/>
</dbReference>
<proteinExistence type="inferred from homology"/>
<dbReference type="Pfam" id="PF00892">
    <property type="entry name" value="EamA"/>
    <property type="match status" value="2"/>
</dbReference>
<feature type="domain" description="EamA" evidence="4">
    <location>
        <begin position="7"/>
        <end position="144"/>
    </location>
</feature>
<accession>A0A9Q4E8K6</accession>
<evidence type="ECO:0000313" key="5">
    <source>
        <dbReference type="EMBL" id="MCY8458814.1"/>
    </source>
</evidence>
<feature type="transmembrane region" description="Helical" evidence="3">
    <location>
        <begin position="129"/>
        <end position="147"/>
    </location>
</feature>
<evidence type="ECO:0000259" key="4">
    <source>
        <dbReference type="Pfam" id="PF00892"/>
    </source>
</evidence>
<evidence type="ECO:0000313" key="6">
    <source>
        <dbReference type="Proteomes" id="UP001078573"/>
    </source>
</evidence>
<feature type="transmembrane region" description="Helical" evidence="3">
    <location>
        <begin position="70"/>
        <end position="89"/>
    </location>
</feature>
<evidence type="ECO:0000256" key="3">
    <source>
        <dbReference type="SAM" id="Phobius"/>
    </source>
</evidence>
<feature type="domain" description="EamA" evidence="4">
    <location>
        <begin position="157"/>
        <end position="285"/>
    </location>
</feature>
<feature type="transmembrane region" description="Helical" evidence="3">
    <location>
        <begin position="215"/>
        <end position="234"/>
    </location>
</feature>
<dbReference type="PANTHER" id="PTHR22911:SF137">
    <property type="entry name" value="SOLUTE CARRIER FAMILY 35 MEMBER G2-RELATED"/>
    <property type="match status" value="1"/>
</dbReference>
<dbReference type="Proteomes" id="UP001078573">
    <property type="component" value="Unassembled WGS sequence"/>
</dbReference>
<feature type="transmembrane region" description="Helical" evidence="3">
    <location>
        <begin position="153"/>
        <end position="175"/>
    </location>
</feature>
<comment type="caution">
    <text evidence="5">The sequence shown here is derived from an EMBL/GenBank/DDBJ whole genome shotgun (WGS) entry which is preliminary data.</text>
</comment>